<organism evidence="2 3">
    <name type="scientific">Postia placenta MAD-698-R-SB12</name>
    <dbReference type="NCBI Taxonomy" id="670580"/>
    <lineage>
        <taxon>Eukaryota</taxon>
        <taxon>Fungi</taxon>
        <taxon>Dikarya</taxon>
        <taxon>Basidiomycota</taxon>
        <taxon>Agaricomycotina</taxon>
        <taxon>Agaricomycetes</taxon>
        <taxon>Polyporales</taxon>
        <taxon>Adustoporiaceae</taxon>
        <taxon>Rhodonia</taxon>
    </lineage>
</organism>
<keyword evidence="3" id="KW-1185">Reference proteome</keyword>
<evidence type="ECO:0000313" key="3">
    <source>
        <dbReference type="Proteomes" id="UP000194127"/>
    </source>
</evidence>
<sequence>MRHQIGVDRRDANRRRKKLLIGLKRLDSESGKGSRILEAEENLDVGTVGDGIDEAVYWADAKLESLASGSSRSSEMREALERAAAADAAENAGTSGREPSGWKSQVKTEKRDGSRSQTETSAVRDQSHYS</sequence>
<gene>
    <name evidence="2" type="ORF">POSPLADRAFT_1049253</name>
</gene>
<feature type="region of interest" description="Disordered" evidence="1">
    <location>
        <begin position="66"/>
        <end position="130"/>
    </location>
</feature>
<dbReference type="OrthoDB" id="10372722at2759"/>
<feature type="compositionally biased region" description="Polar residues" evidence="1">
    <location>
        <begin position="115"/>
        <end position="124"/>
    </location>
</feature>
<feature type="compositionally biased region" description="Low complexity" evidence="1">
    <location>
        <begin position="82"/>
        <end position="92"/>
    </location>
</feature>
<dbReference type="Proteomes" id="UP000194127">
    <property type="component" value="Unassembled WGS sequence"/>
</dbReference>
<protein>
    <submittedName>
        <fullName evidence="2">Uncharacterized protein</fullName>
    </submittedName>
</protein>
<dbReference type="RefSeq" id="XP_024335918.1">
    <property type="nucleotide sequence ID" value="XM_024479696.1"/>
</dbReference>
<reference evidence="2 3" key="1">
    <citation type="submission" date="2017-04" db="EMBL/GenBank/DDBJ databases">
        <title>Genome Sequence of the Model Brown-Rot Fungus Postia placenta SB12.</title>
        <authorList>
            <consortium name="DOE Joint Genome Institute"/>
            <person name="Gaskell J."/>
            <person name="Kersten P."/>
            <person name="Larrondo L.F."/>
            <person name="Canessa P."/>
            <person name="Martinez D."/>
            <person name="Hibbett D."/>
            <person name="Schmoll M."/>
            <person name="Kubicek C.P."/>
            <person name="Martinez A.T."/>
            <person name="Yadav J."/>
            <person name="Master E."/>
            <person name="Magnuson J.K."/>
            <person name="James T."/>
            <person name="Yaver D."/>
            <person name="Berka R."/>
            <person name="Labutti K."/>
            <person name="Lipzen A."/>
            <person name="Aerts A."/>
            <person name="Barry K."/>
            <person name="Henrissat B."/>
            <person name="Blanchette R."/>
            <person name="Grigoriev I."/>
            <person name="Cullen D."/>
        </authorList>
    </citation>
    <scope>NUCLEOTIDE SEQUENCE [LARGE SCALE GENOMIC DNA]</scope>
    <source>
        <strain evidence="2 3">MAD-698-R-SB12</strain>
    </source>
</reference>
<dbReference type="GeneID" id="36324646"/>
<proteinExistence type="predicted"/>
<evidence type="ECO:0000313" key="2">
    <source>
        <dbReference type="EMBL" id="OSX59124.1"/>
    </source>
</evidence>
<dbReference type="EMBL" id="KZ110603">
    <property type="protein sequence ID" value="OSX59124.1"/>
    <property type="molecule type" value="Genomic_DNA"/>
</dbReference>
<accession>A0A1X6MRW2</accession>
<dbReference type="AlphaFoldDB" id="A0A1X6MRW2"/>
<evidence type="ECO:0000256" key="1">
    <source>
        <dbReference type="SAM" id="MobiDB-lite"/>
    </source>
</evidence>
<name>A0A1X6MRW2_9APHY</name>